<dbReference type="GO" id="GO:0045302">
    <property type="term" value="F:choloylglycine hydrolase activity"/>
    <property type="evidence" value="ECO:0007669"/>
    <property type="project" value="UniProtKB-EC"/>
</dbReference>
<sequence>MGQVLISRTKAKQQDSSPLTRSIVLCQSGEDQSTHQVGWLPIGGRPDSSRAVDRKLRAREAMILKKRSFAAVCTAALMATTMLVVPAAEACTRFVYHGANDEVITARSMDWKLDVGTNLWVFPRGMKRSGEAGPNSVEWTSKHGSVIATGYDISTTDGMNEAGLVANVLWLVESSYPEYDGKKPGLTIAAWAQYVLDNFATVQEAVDTLANEPFTVVTDSVPGEERLATLHLSLSDAKGDSAIIEYIDGKQVIHHSRDYQVMTNSPVFEKQLALNEYWKQIGGTVMLPGTNRASDRFTRASFYVNAIPKSKDPVEAIASAFSVIRNVSVPFGITTPDQPNISSTRWRTVSDHKRKLYFFESALTPNVFWVDLTRLDFTAETGKVMKLDLGPNQAHIYAGMANDQFKETAPFEFLGL</sequence>
<gene>
    <name evidence="5" type="ORF">GGR00_004822</name>
</gene>
<protein>
    <submittedName>
        <fullName evidence="5">Choloylglycine hydrolase</fullName>
        <ecNumber evidence="5">3.5.1.24</ecNumber>
    </submittedName>
</protein>
<feature type="domain" description="Choloylglycine hydrolase/NAAA C-terminal" evidence="4">
    <location>
        <begin position="91"/>
        <end position="377"/>
    </location>
</feature>
<proteinExistence type="inferred from homology"/>
<dbReference type="EC" id="3.5.1.24" evidence="5"/>
<dbReference type="InterPro" id="IPR029055">
    <property type="entry name" value="Ntn_hydrolases_N"/>
</dbReference>
<keyword evidence="2 5" id="KW-0378">Hydrolase</keyword>
<keyword evidence="3" id="KW-0812">Transmembrane</keyword>
<keyword evidence="6" id="KW-1185">Reference proteome</keyword>
<evidence type="ECO:0000313" key="6">
    <source>
        <dbReference type="Proteomes" id="UP000536262"/>
    </source>
</evidence>
<evidence type="ECO:0000256" key="2">
    <source>
        <dbReference type="ARBA" id="ARBA00022801"/>
    </source>
</evidence>
<dbReference type="PANTHER" id="PTHR35527:SF2">
    <property type="entry name" value="HYDROLASE"/>
    <property type="match status" value="1"/>
</dbReference>
<dbReference type="InterPro" id="IPR052193">
    <property type="entry name" value="Peptidase_C59"/>
</dbReference>
<dbReference type="SUPFAM" id="SSF56235">
    <property type="entry name" value="N-terminal nucleophile aminohydrolases (Ntn hydrolases)"/>
    <property type="match status" value="1"/>
</dbReference>
<evidence type="ECO:0000256" key="1">
    <source>
        <dbReference type="ARBA" id="ARBA00006625"/>
    </source>
</evidence>
<organism evidence="5 6">
    <name type="scientific">Aminobacter aganoensis</name>
    <dbReference type="NCBI Taxonomy" id="83264"/>
    <lineage>
        <taxon>Bacteria</taxon>
        <taxon>Pseudomonadati</taxon>
        <taxon>Pseudomonadota</taxon>
        <taxon>Alphaproteobacteria</taxon>
        <taxon>Hyphomicrobiales</taxon>
        <taxon>Phyllobacteriaceae</taxon>
        <taxon>Aminobacter</taxon>
    </lineage>
</organism>
<dbReference type="Proteomes" id="UP000536262">
    <property type="component" value="Unassembled WGS sequence"/>
</dbReference>
<dbReference type="Gene3D" id="3.60.60.10">
    <property type="entry name" value="Penicillin V Acylase, Chain A"/>
    <property type="match status" value="1"/>
</dbReference>
<dbReference type="AlphaFoldDB" id="A0A7X0FCU8"/>
<dbReference type="InterPro" id="IPR029132">
    <property type="entry name" value="CBAH/NAAA_C"/>
</dbReference>
<keyword evidence="3" id="KW-0472">Membrane</keyword>
<comment type="caution">
    <text evidence="5">The sequence shown here is derived from an EMBL/GenBank/DDBJ whole genome shotgun (WGS) entry which is preliminary data.</text>
</comment>
<dbReference type="Pfam" id="PF02275">
    <property type="entry name" value="CBAH"/>
    <property type="match status" value="1"/>
</dbReference>
<feature type="transmembrane region" description="Helical" evidence="3">
    <location>
        <begin position="69"/>
        <end position="88"/>
    </location>
</feature>
<evidence type="ECO:0000313" key="5">
    <source>
        <dbReference type="EMBL" id="MBB6357004.1"/>
    </source>
</evidence>
<keyword evidence="3" id="KW-1133">Transmembrane helix</keyword>
<accession>A0A7X0FCU8</accession>
<comment type="similarity">
    <text evidence="1">Belongs to the peptidase C59 family.</text>
</comment>
<evidence type="ECO:0000256" key="3">
    <source>
        <dbReference type="SAM" id="Phobius"/>
    </source>
</evidence>
<dbReference type="EMBL" id="JACHOU010000018">
    <property type="protein sequence ID" value="MBB6357004.1"/>
    <property type="molecule type" value="Genomic_DNA"/>
</dbReference>
<evidence type="ECO:0000259" key="4">
    <source>
        <dbReference type="Pfam" id="PF02275"/>
    </source>
</evidence>
<dbReference type="PANTHER" id="PTHR35527">
    <property type="entry name" value="CHOLOYLGLYCINE HYDROLASE"/>
    <property type="match status" value="1"/>
</dbReference>
<dbReference type="CDD" id="cd01902">
    <property type="entry name" value="Ntn_CGH"/>
    <property type="match status" value="1"/>
</dbReference>
<reference evidence="5 6" key="1">
    <citation type="submission" date="2020-08" db="EMBL/GenBank/DDBJ databases">
        <title>Genomic Encyclopedia of Type Strains, Phase IV (KMG-IV): sequencing the most valuable type-strain genomes for metagenomic binning, comparative biology and taxonomic classification.</title>
        <authorList>
            <person name="Goeker M."/>
        </authorList>
    </citation>
    <scope>NUCLEOTIDE SEQUENCE [LARGE SCALE GENOMIC DNA]</scope>
    <source>
        <strain evidence="5 6">DSM 7051</strain>
    </source>
</reference>
<name>A0A7X0FCU8_9HYPH</name>